<evidence type="ECO:0000256" key="5">
    <source>
        <dbReference type="ARBA" id="ARBA00022692"/>
    </source>
</evidence>
<comment type="caution">
    <text evidence="11">Lacks conserved residue(s) required for the propagation of feature annotation.</text>
</comment>
<name>A0A3M6QS01_9BURK</name>
<protein>
    <recommendedName>
        <fullName evidence="11">Zinc metalloprotease</fullName>
        <ecNumber evidence="11">3.4.24.-</ecNumber>
    </recommendedName>
</protein>
<evidence type="ECO:0000313" key="13">
    <source>
        <dbReference type="EMBL" id="RMX05621.1"/>
    </source>
</evidence>
<evidence type="ECO:0000256" key="4">
    <source>
        <dbReference type="ARBA" id="ARBA00022670"/>
    </source>
</evidence>
<dbReference type="GO" id="GO:0006508">
    <property type="term" value="P:proteolysis"/>
    <property type="evidence" value="ECO:0007669"/>
    <property type="project" value="UniProtKB-KW"/>
</dbReference>
<evidence type="ECO:0000256" key="3">
    <source>
        <dbReference type="ARBA" id="ARBA00007931"/>
    </source>
</evidence>
<dbReference type="AlphaFoldDB" id="A0A3M6QS01"/>
<dbReference type="RefSeq" id="WP_122229050.1">
    <property type="nucleotide sequence ID" value="NZ_RDQO01000003.1"/>
</dbReference>
<evidence type="ECO:0000256" key="7">
    <source>
        <dbReference type="ARBA" id="ARBA00022833"/>
    </source>
</evidence>
<keyword evidence="11" id="KW-0479">Metal-binding</keyword>
<keyword evidence="9 11" id="KW-0482">Metalloprotease</keyword>
<accession>A0A3M6QS01</accession>
<evidence type="ECO:0000313" key="14">
    <source>
        <dbReference type="Proteomes" id="UP000278006"/>
    </source>
</evidence>
<dbReference type="EMBL" id="RDQO01000003">
    <property type="protein sequence ID" value="RMX05621.1"/>
    <property type="molecule type" value="Genomic_DNA"/>
</dbReference>
<dbReference type="PROSITE" id="PS50106">
    <property type="entry name" value="PDZ"/>
    <property type="match status" value="1"/>
</dbReference>
<evidence type="ECO:0000259" key="12">
    <source>
        <dbReference type="PROSITE" id="PS50106"/>
    </source>
</evidence>
<evidence type="ECO:0000256" key="2">
    <source>
        <dbReference type="ARBA" id="ARBA00004141"/>
    </source>
</evidence>
<dbReference type="Proteomes" id="UP000278006">
    <property type="component" value="Unassembled WGS sequence"/>
</dbReference>
<dbReference type="SUPFAM" id="SSF50156">
    <property type="entry name" value="PDZ domain-like"/>
    <property type="match status" value="2"/>
</dbReference>
<keyword evidence="6 11" id="KW-0378">Hydrolase</keyword>
<dbReference type="CDD" id="cd06163">
    <property type="entry name" value="S2P-M50_PDZ_RseP-like"/>
    <property type="match status" value="1"/>
</dbReference>
<dbReference type="EC" id="3.4.24.-" evidence="11"/>
<keyword evidence="4 13" id="KW-0645">Protease</keyword>
<dbReference type="Gene3D" id="2.30.42.10">
    <property type="match status" value="2"/>
</dbReference>
<keyword evidence="8 11" id="KW-1133">Transmembrane helix</keyword>
<feature type="domain" description="PDZ" evidence="12">
    <location>
        <begin position="204"/>
        <end position="257"/>
    </location>
</feature>
<gene>
    <name evidence="13" type="primary">rseP</name>
    <name evidence="13" type="ORF">D8I35_10470</name>
</gene>
<comment type="cofactor">
    <cofactor evidence="1 11">
        <name>Zn(2+)</name>
        <dbReference type="ChEBI" id="CHEBI:29105"/>
    </cofactor>
</comment>
<dbReference type="InterPro" id="IPR008915">
    <property type="entry name" value="Peptidase_M50"/>
</dbReference>
<dbReference type="OrthoDB" id="9782003at2"/>
<dbReference type="GO" id="GO:0016020">
    <property type="term" value="C:membrane"/>
    <property type="evidence" value="ECO:0007669"/>
    <property type="project" value="UniProtKB-SubCell"/>
</dbReference>
<evidence type="ECO:0000256" key="11">
    <source>
        <dbReference type="RuleBase" id="RU362031"/>
    </source>
</evidence>
<evidence type="ECO:0000256" key="1">
    <source>
        <dbReference type="ARBA" id="ARBA00001947"/>
    </source>
</evidence>
<dbReference type="PANTHER" id="PTHR42837:SF2">
    <property type="entry name" value="MEMBRANE METALLOPROTEASE ARASP2, CHLOROPLASTIC-RELATED"/>
    <property type="match status" value="1"/>
</dbReference>
<dbReference type="NCBIfam" id="TIGR00054">
    <property type="entry name" value="RIP metalloprotease RseP"/>
    <property type="match status" value="1"/>
</dbReference>
<keyword evidence="10 11" id="KW-0472">Membrane</keyword>
<comment type="subcellular location">
    <subcellularLocation>
        <location evidence="2">Membrane</location>
        <topology evidence="2">Multi-pass membrane protein</topology>
    </subcellularLocation>
</comment>
<feature type="transmembrane region" description="Helical" evidence="11">
    <location>
        <begin position="95"/>
        <end position="119"/>
    </location>
</feature>
<comment type="similarity">
    <text evidence="3 11">Belongs to the peptidase M50B family.</text>
</comment>
<keyword evidence="14" id="KW-1185">Reference proteome</keyword>
<dbReference type="Pfam" id="PF02163">
    <property type="entry name" value="Peptidase_M50"/>
    <property type="match status" value="1"/>
</dbReference>
<proteinExistence type="inferred from homology"/>
<organism evidence="13 14">
    <name type="scientific">Corticibacter populi</name>
    <dbReference type="NCBI Taxonomy" id="1550736"/>
    <lineage>
        <taxon>Bacteria</taxon>
        <taxon>Pseudomonadati</taxon>
        <taxon>Pseudomonadota</taxon>
        <taxon>Betaproteobacteria</taxon>
        <taxon>Burkholderiales</taxon>
        <taxon>Comamonadaceae</taxon>
        <taxon>Corticibacter</taxon>
    </lineage>
</organism>
<dbReference type="GO" id="GO:0004222">
    <property type="term" value="F:metalloendopeptidase activity"/>
    <property type="evidence" value="ECO:0007669"/>
    <property type="project" value="InterPro"/>
</dbReference>
<dbReference type="GO" id="GO:0046872">
    <property type="term" value="F:metal ion binding"/>
    <property type="evidence" value="ECO:0007669"/>
    <property type="project" value="UniProtKB-KW"/>
</dbReference>
<dbReference type="InterPro" id="IPR036034">
    <property type="entry name" value="PDZ_sf"/>
</dbReference>
<comment type="caution">
    <text evidence="13">The sequence shown here is derived from an EMBL/GenBank/DDBJ whole genome shotgun (WGS) entry which is preliminary data.</text>
</comment>
<reference evidence="13 14" key="1">
    <citation type="submission" date="2018-10" db="EMBL/GenBank/DDBJ databases">
        <title>Draft genome of Cortibacter populi DSM10536.</title>
        <authorList>
            <person name="Bernier A.-M."/>
            <person name="Bernard K."/>
        </authorList>
    </citation>
    <scope>NUCLEOTIDE SEQUENCE [LARGE SCALE GENOMIC DNA]</scope>
    <source>
        <strain evidence="13 14">DSM 105136</strain>
    </source>
</reference>
<evidence type="ECO:0000256" key="10">
    <source>
        <dbReference type="ARBA" id="ARBA00023136"/>
    </source>
</evidence>
<evidence type="ECO:0000256" key="8">
    <source>
        <dbReference type="ARBA" id="ARBA00022989"/>
    </source>
</evidence>
<keyword evidence="7 11" id="KW-0862">Zinc</keyword>
<sequence length="458" mass="49246">MLTLLAFILTIGILVTVHEWGHYRMAVACGVKVLRFSVGFGKPLWRWRRPGGETEFVLAALPLGGYVRMADEREEAVAPEDRPRAFNNQSLSKRAAIVLAGPMANLVLAVLCFAAVSWWGTEEPQAIVATPPAASLAEAVQLQPGDRIVAARRSGAADFAPLASFEDLRWFISRAALRHQDVELQVEPAAADQTPRTVALPLAALHVQDLDAEAMQRIGIVAPLAPAMIGEVLPDGAAAAAGLRTGDVVQSIDGEPVPDAEGLLLRIRSAGQEGALPQIWQIVRDGQSLQLPVSPRMVVRDGQQRAEIGARIGGSGRYATVLVRRGPIEGLLRGAERTWDMALLTVTMLGRMLVGEASLQNLSGPLTIAHYAGQSASLGAVQFLEFLAVVSLSLGVLNLLPLPVLDGGHLMYYLWEAVSGRPVSDVWMERLQRLGIAALLMLMALALFNDVARLSDRF</sequence>
<evidence type="ECO:0000256" key="9">
    <source>
        <dbReference type="ARBA" id="ARBA00023049"/>
    </source>
</evidence>
<dbReference type="InterPro" id="IPR004387">
    <property type="entry name" value="Pept_M50_Zn"/>
</dbReference>
<keyword evidence="5 11" id="KW-0812">Transmembrane</keyword>
<dbReference type="InterPro" id="IPR001478">
    <property type="entry name" value="PDZ"/>
</dbReference>
<evidence type="ECO:0000256" key="6">
    <source>
        <dbReference type="ARBA" id="ARBA00022801"/>
    </source>
</evidence>
<dbReference type="PANTHER" id="PTHR42837">
    <property type="entry name" value="REGULATOR OF SIGMA-E PROTEASE RSEP"/>
    <property type="match status" value="1"/>
</dbReference>